<proteinExistence type="predicted"/>
<dbReference type="eggNOG" id="COG3591">
    <property type="taxonomic scope" value="Bacteria"/>
</dbReference>
<evidence type="ECO:0000313" key="1">
    <source>
        <dbReference type="EMBL" id="ABW25710.1"/>
    </source>
</evidence>
<dbReference type="KEGG" id="amr:AM1_0663"/>
<name>B0CE76_ACAM1</name>
<organism evidence="1 2">
    <name type="scientific">Acaryochloris marina (strain MBIC 11017)</name>
    <dbReference type="NCBI Taxonomy" id="329726"/>
    <lineage>
        <taxon>Bacteria</taxon>
        <taxon>Bacillati</taxon>
        <taxon>Cyanobacteriota</taxon>
        <taxon>Cyanophyceae</taxon>
        <taxon>Acaryochloridales</taxon>
        <taxon>Acaryochloridaceae</taxon>
        <taxon>Acaryochloris</taxon>
    </lineage>
</organism>
<evidence type="ECO:0008006" key="3">
    <source>
        <dbReference type="Google" id="ProtNLM"/>
    </source>
</evidence>
<reference evidence="1 2" key="1">
    <citation type="journal article" date="2008" name="Proc. Natl. Acad. Sci. U.S.A.">
        <title>Niche adaptation and genome expansion in the chlorophyll d-producing cyanobacterium Acaryochloris marina.</title>
        <authorList>
            <person name="Swingley W.D."/>
            <person name="Chen M."/>
            <person name="Cheung P.C."/>
            <person name="Conrad A.L."/>
            <person name="Dejesa L.C."/>
            <person name="Hao J."/>
            <person name="Honchak B.M."/>
            <person name="Karbach L.E."/>
            <person name="Kurdoglu A."/>
            <person name="Lahiri S."/>
            <person name="Mastrian S.D."/>
            <person name="Miyashita H."/>
            <person name="Page L."/>
            <person name="Ramakrishna P."/>
            <person name="Satoh S."/>
            <person name="Sattley W.M."/>
            <person name="Shimada Y."/>
            <person name="Taylor H.L."/>
            <person name="Tomo T."/>
            <person name="Tsuchiya T."/>
            <person name="Wang Z.T."/>
            <person name="Raymond J."/>
            <person name="Mimuro M."/>
            <person name="Blankenship R.E."/>
            <person name="Touchman J.W."/>
        </authorList>
    </citation>
    <scope>NUCLEOTIDE SEQUENCE [LARGE SCALE GENOMIC DNA]</scope>
    <source>
        <strain evidence="2">MBIC 11017</strain>
    </source>
</reference>
<protein>
    <recommendedName>
        <fullName evidence="3">Trypsin-like peptidase domain-containing protein</fullName>
    </recommendedName>
</protein>
<dbReference type="EMBL" id="CP000828">
    <property type="protein sequence ID" value="ABW25710.1"/>
    <property type="molecule type" value="Genomic_DNA"/>
</dbReference>
<keyword evidence="2" id="KW-1185">Reference proteome</keyword>
<dbReference type="HOGENOM" id="CLU_072546_0_0_3"/>
<dbReference type="Gene3D" id="2.40.10.10">
    <property type="entry name" value="Trypsin-like serine proteases"/>
    <property type="match status" value="1"/>
</dbReference>
<dbReference type="SUPFAM" id="SSF50494">
    <property type="entry name" value="Trypsin-like serine proteases"/>
    <property type="match status" value="1"/>
</dbReference>
<accession>B0CE76</accession>
<dbReference type="InterPro" id="IPR009003">
    <property type="entry name" value="Peptidase_S1_PA"/>
</dbReference>
<dbReference type="InterPro" id="IPR043504">
    <property type="entry name" value="Peptidase_S1_PA_chymotrypsin"/>
</dbReference>
<gene>
    <name evidence="1" type="ordered locus">AM1_0663</name>
</gene>
<sequence>MGKRVTISPLSISSMFIELLYDDISLGSGSAFYLKNNNRLYLISNWHNYSGRNPKTRKPIHKECAIPNKVKVYSYNETDQGFAIEEKVYDLLDNNEISTWYEHCELGSKVDVAALPINDEDLGDVIDIERAIELVDPYDSETIKISDSLFILGYPFGLRVNDSLPIWKSATVASEPEIDCGSVPMFYIDTATKAGMSGAPVIMYRKRAIPIFGDGKSSVYHAEFIGIYSGRVIPRDLIEVQLGKVWKKSCLPSVLNGSKYSYFA</sequence>
<dbReference type="Pfam" id="PF13365">
    <property type="entry name" value="Trypsin_2"/>
    <property type="match status" value="1"/>
</dbReference>
<evidence type="ECO:0000313" key="2">
    <source>
        <dbReference type="Proteomes" id="UP000000268"/>
    </source>
</evidence>
<dbReference type="AlphaFoldDB" id="B0CE76"/>
<dbReference type="Proteomes" id="UP000000268">
    <property type="component" value="Chromosome"/>
</dbReference>